<organism evidence="1 2">
    <name type="scientific">Cordyceps fumosorosea (strain ARSEF 2679)</name>
    <name type="common">Isaria fumosorosea</name>
    <dbReference type="NCBI Taxonomy" id="1081104"/>
    <lineage>
        <taxon>Eukaryota</taxon>
        <taxon>Fungi</taxon>
        <taxon>Dikarya</taxon>
        <taxon>Ascomycota</taxon>
        <taxon>Pezizomycotina</taxon>
        <taxon>Sordariomycetes</taxon>
        <taxon>Hypocreomycetidae</taxon>
        <taxon>Hypocreales</taxon>
        <taxon>Cordycipitaceae</taxon>
        <taxon>Cordyceps</taxon>
    </lineage>
</organism>
<reference evidence="1 2" key="1">
    <citation type="journal article" date="2016" name="Genome Biol. Evol.">
        <title>Divergent and convergent evolution of fungal pathogenicity.</title>
        <authorList>
            <person name="Shang Y."/>
            <person name="Xiao G."/>
            <person name="Zheng P."/>
            <person name="Cen K."/>
            <person name="Zhan S."/>
            <person name="Wang C."/>
        </authorList>
    </citation>
    <scope>NUCLEOTIDE SEQUENCE [LARGE SCALE GENOMIC DNA]</scope>
    <source>
        <strain evidence="1 2">ARSEF 2679</strain>
    </source>
</reference>
<dbReference type="STRING" id="1081104.A0A167QNH5"/>
<keyword evidence="1" id="KW-0418">Kinase</keyword>
<dbReference type="Proteomes" id="UP000076744">
    <property type="component" value="Unassembled WGS sequence"/>
</dbReference>
<dbReference type="RefSeq" id="XP_018702291.1">
    <property type="nucleotide sequence ID" value="XM_018850646.1"/>
</dbReference>
<dbReference type="GO" id="GO:0016301">
    <property type="term" value="F:kinase activity"/>
    <property type="evidence" value="ECO:0007669"/>
    <property type="project" value="UniProtKB-KW"/>
</dbReference>
<dbReference type="EMBL" id="AZHB01000019">
    <property type="protein sequence ID" value="OAA57801.1"/>
    <property type="molecule type" value="Genomic_DNA"/>
</dbReference>
<evidence type="ECO:0000313" key="1">
    <source>
        <dbReference type="EMBL" id="OAA57801.1"/>
    </source>
</evidence>
<gene>
    <name evidence="1" type="ORF">ISF_07042</name>
</gene>
<protein>
    <submittedName>
        <fullName evidence="1">Protein kinase-like domain protein</fullName>
    </submittedName>
</protein>
<keyword evidence="1" id="KW-0808">Transferase</keyword>
<dbReference type="AlphaFoldDB" id="A0A167QNH5"/>
<sequence length="111" mass="12985">MSWTFMAGSKRFRDVGGVSLYHRSALVETSESQIKVMLLAAYRPMLNLNIVHEDWKLDNFNLVDGRIVFLDLELASELDHDREYAAEMGYAALLEKWNVFRMQYEEYGEVE</sequence>
<dbReference type="GeneID" id="30023334"/>
<accession>A0A167QNH5</accession>
<name>A0A167QNH5_CORFA</name>
<dbReference type="SUPFAM" id="SSF56112">
    <property type="entry name" value="Protein kinase-like (PK-like)"/>
    <property type="match status" value="1"/>
</dbReference>
<dbReference type="OrthoDB" id="4847384at2759"/>
<keyword evidence="2" id="KW-1185">Reference proteome</keyword>
<proteinExistence type="predicted"/>
<comment type="caution">
    <text evidence="1">The sequence shown here is derived from an EMBL/GenBank/DDBJ whole genome shotgun (WGS) entry which is preliminary data.</text>
</comment>
<evidence type="ECO:0000313" key="2">
    <source>
        <dbReference type="Proteomes" id="UP000076744"/>
    </source>
</evidence>
<dbReference type="InterPro" id="IPR011009">
    <property type="entry name" value="Kinase-like_dom_sf"/>
</dbReference>